<proteinExistence type="predicted"/>
<dbReference type="CDD" id="cd00060">
    <property type="entry name" value="FHA"/>
    <property type="match status" value="1"/>
</dbReference>
<sequence length="68" mass="7449">LKDCGTVAGTYLNSEAVVKKTQIKSGDVIRFGYGAEFVFEINTNTYPLLVKVYSLIALLIDLFSLSLS</sequence>
<dbReference type="AlphaFoldDB" id="A0A0M3JDA2"/>
<evidence type="ECO:0000313" key="2">
    <source>
        <dbReference type="WBParaSite" id="ASIM_0000558801-mRNA-1"/>
    </source>
</evidence>
<dbReference type="Pfam" id="PF00498">
    <property type="entry name" value="FHA"/>
    <property type="match status" value="1"/>
</dbReference>
<evidence type="ECO:0000259" key="1">
    <source>
        <dbReference type="Pfam" id="PF00498"/>
    </source>
</evidence>
<name>A0A0M3JDA2_ANISI</name>
<dbReference type="Gene3D" id="2.60.200.20">
    <property type="match status" value="1"/>
</dbReference>
<protein>
    <submittedName>
        <fullName evidence="2">FHA domain-containing protein</fullName>
    </submittedName>
</protein>
<organism evidence="2">
    <name type="scientific">Anisakis simplex</name>
    <name type="common">Herring worm</name>
    <dbReference type="NCBI Taxonomy" id="6269"/>
    <lineage>
        <taxon>Eukaryota</taxon>
        <taxon>Metazoa</taxon>
        <taxon>Ecdysozoa</taxon>
        <taxon>Nematoda</taxon>
        <taxon>Chromadorea</taxon>
        <taxon>Rhabditida</taxon>
        <taxon>Spirurina</taxon>
        <taxon>Ascaridomorpha</taxon>
        <taxon>Ascaridoidea</taxon>
        <taxon>Anisakidae</taxon>
        <taxon>Anisakis</taxon>
        <taxon>Anisakis simplex complex</taxon>
    </lineage>
</organism>
<reference evidence="2" key="1">
    <citation type="submission" date="2017-02" db="UniProtKB">
        <authorList>
            <consortium name="WormBaseParasite"/>
        </authorList>
    </citation>
    <scope>IDENTIFICATION</scope>
</reference>
<accession>A0A0M3JDA2</accession>
<dbReference type="SUPFAM" id="SSF49879">
    <property type="entry name" value="SMAD/FHA domain"/>
    <property type="match status" value="1"/>
</dbReference>
<feature type="domain" description="FHA" evidence="1">
    <location>
        <begin position="1"/>
        <end position="32"/>
    </location>
</feature>
<dbReference type="InterPro" id="IPR008984">
    <property type="entry name" value="SMAD_FHA_dom_sf"/>
</dbReference>
<dbReference type="WBParaSite" id="ASIM_0000558801-mRNA-1">
    <property type="protein sequence ID" value="ASIM_0000558801-mRNA-1"/>
    <property type="gene ID" value="ASIM_0000558801"/>
</dbReference>
<dbReference type="InterPro" id="IPR000253">
    <property type="entry name" value="FHA_dom"/>
</dbReference>